<evidence type="ECO:0000313" key="2">
    <source>
        <dbReference type="EMBL" id="KAG0266643.1"/>
    </source>
</evidence>
<proteinExistence type="predicted"/>
<feature type="region of interest" description="Disordered" evidence="1">
    <location>
        <begin position="1"/>
        <end position="20"/>
    </location>
</feature>
<keyword evidence="3" id="KW-1185">Reference proteome</keyword>
<gene>
    <name evidence="2" type="ORF">BG011_001490</name>
</gene>
<protein>
    <submittedName>
        <fullName evidence="2">Uncharacterized protein</fullName>
    </submittedName>
</protein>
<comment type="caution">
    <text evidence="2">The sequence shown here is derived from an EMBL/GenBank/DDBJ whole genome shotgun (WGS) entry which is preliminary data.</text>
</comment>
<evidence type="ECO:0000256" key="1">
    <source>
        <dbReference type="SAM" id="MobiDB-lite"/>
    </source>
</evidence>
<accession>A0A9P6QII6</accession>
<evidence type="ECO:0000313" key="3">
    <source>
        <dbReference type="Proteomes" id="UP000726737"/>
    </source>
</evidence>
<feature type="compositionally biased region" description="Basic and acidic residues" evidence="1">
    <location>
        <begin position="8"/>
        <end position="20"/>
    </location>
</feature>
<dbReference type="Proteomes" id="UP000726737">
    <property type="component" value="Unassembled WGS sequence"/>
</dbReference>
<organism evidence="2 3">
    <name type="scientific">Mortierella polycephala</name>
    <dbReference type="NCBI Taxonomy" id="41804"/>
    <lineage>
        <taxon>Eukaryota</taxon>
        <taxon>Fungi</taxon>
        <taxon>Fungi incertae sedis</taxon>
        <taxon>Mucoromycota</taxon>
        <taxon>Mortierellomycotina</taxon>
        <taxon>Mortierellomycetes</taxon>
        <taxon>Mortierellales</taxon>
        <taxon>Mortierellaceae</taxon>
        <taxon>Mortierella</taxon>
    </lineage>
</organism>
<dbReference type="AlphaFoldDB" id="A0A9P6QII6"/>
<dbReference type="EMBL" id="JAAAJA010000014">
    <property type="protein sequence ID" value="KAG0266643.1"/>
    <property type="molecule type" value="Genomic_DNA"/>
</dbReference>
<sequence>MNCKKGHKEASVDRTRSHKTTADRLFRNEMKCFLMTAGSLSRKDLPAMFKSYRHRSTDGFPNGDCAYRRSDFKGKKGWAMAITKIP</sequence>
<name>A0A9P6QII6_9FUNG</name>
<reference evidence="2" key="1">
    <citation type="journal article" date="2020" name="Fungal Divers.">
        <title>Resolving the Mortierellaceae phylogeny through synthesis of multi-gene phylogenetics and phylogenomics.</title>
        <authorList>
            <person name="Vandepol N."/>
            <person name="Liber J."/>
            <person name="Desiro A."/>
            <person name="Na H."/>
            <person name="Kennedy M."/>
            <person name="Barry K."/>
            <person name="Grigoriev I.V."/>
            <person name="Miller A.N."/>
            <person name="O'Donnell K."/>
            <person name="Stajich J.E."/>
            <person name="Bonito G."/>
        </authorList>
    </citation>
    <scope>NUCLEOTIDE SEQUENCE</scope>
    <source>
        <strain evidence="2">KOD948</strain>
    </source>
</reference>